<dbReference type="EMBL" id="DSLL01000042">
    <property type="protein sequence ID" value="HEH31441.1"/>
    <property type="molecule type" value="Genomic_DNA"/>
</dbReference>
<organism evidence="1">
    <name type="scientific">Ignisphaera aggregans</name>
    <dbReference type="NCBI Taxonomy" id="334771"/>
    <lineage>
        <taxon>Archaea</taxon>
        <taxon>Thermoproteota</taxon>
        <taxon>Thermoprotei</taxon>
        <taxon>Desulfurococcales</taxon>
        <taxon>Desulfurococcaceae</taxon>
        <taxon>Ignisphaera</taxon>
    </lineage>
</organism>
<sequence length="116" mass="13204">MLDRILFIVLSSLFENTVMRDRVMYNNIANSGMKLYKSTSSAKPINVIPVCSNILSKLLRCIRCKHCKDAIGLQALFSIFTKNRIIFVIRMGKIISSINIIRSPVNKKKRRASSNI</sequence>
<comment type="caution">
    <text evidence="1">The sequence shown here is derived from an EMBL/GenBank/DDBJ whole genome shotgun (WGS) entry which is preliminary data.</text>
</comment>
<gene>
    <name evidence="1" type="ORF">ENP99_04975</name>
</gene>
<proteinExistence type="predicted"/>
<evidence type="ECO:0000313" key="1">
    <source>
        <dbReference type="EMBL" id="HEH31441.1"/>
    </source>
</evidence>
<protein>
    <submittedName>
        <fullName evidence="1">Uncharacterized protein</fullName>
    </submittedName>
</protein>
<dbReference type="AlphaFoldDB" id="A0A7J2TAT1"/>
<name>A0A7J2TAT1_9CREN</name>
<accession>A0A7J2TAT1</accession>
<reference evidence="1" key="1">
    <citation type="journal article" date="2020" name="mSystems">
        <title>Genome- and Community-Level Interaction Insights into Carbon Utilization and Element Cycling Functions of Hydrothermarchaeota in Hydrothermal Sediment.</title>
        <authorList>
            <person name="Zhou Z."/>
            <person name="Liu Y."/>
            <person name="Xu W."/>
            <person name="Pan J."/>
            <person name="Luo Z.H."/>
            <person name="Li M."/>
        </authorList>
    </citation>
    <scope>NUCLEOTIDE SEQUENCE [LARGE SCALE GENOMIC DNA]</scope>
    <source>
        <strain evidence="1">SpSt-27</strain>
    </source>
</reference>